<dbReference type="AlphaFoldDB" id="A0A7J7X0R4"/>
<protein>
    <submittedName>
        <fullName evidence="2">Uncharacterized protein</fullName>
    </submittedName>
</protein>
<evidence type="ECO:0000256" key="1">
    <source>
        <dbReference type="SAM" id="MobiDB-lite"/>
    </source>
</evidence>
<gene>
    <name evidence="2" type="ORF">mPipKuh1_010775</name>
</gene>
<proteinExistence type="predicted"/>
<keyword evidence="3" id="KW-1185">Reference proteome</keyword>
<dbReference type="EMBL" id="JACAGB010000009">
    <property type="protein sequence ID" value="KAF6343056.1"/>
    <property type="molecule type" value="Genomic_DNA"/>
</dbReference>
<reference evidence="2 3" key="1">
    <citation type="journal article" date="2020" name="Nature">
        <title>Six reference-quality genomes reveal evolution of bat adaptations.</title>
        <authorList>
            <person name="Jebb D."/>
            <person name="Huang Z."/>
            <person name="Pippel M."/>
            <person name="Hughes G.M."/>
            <person name="Lavrichenko K."/>
            <person name="Devanna P."/>
            <person name="Winkler S."/>
            <person name="Jermiin L.S."/>
            <person name="Skirmuntt E.C."/>
            <person name="Katzourakis A."/>
            <person name="Burkitt-Gray L."/>
            <person name="Ray D.A."/>
            <person name="Sullivan K.A.M."/>
            <person name="Roscito J.G."/>
            <person name="Kirilenko B.M."/>
            <person name="Davalos L.M."/>
            <person name="Corthals A.P."/>
            <person name="Power M.L."/>
            <person name="Jones G."/>
            <person name="Ransome R.D."/>
            <person name="Dechmann D.K.N."/>
            <person name="Locatelli A.G."/>
            <person name="Puechmaille S.J."/>
            <person name="Fedrigo O."/>
            <person name="Jarvis E.D."/>
            <person name="Hiller M."/>
            <person name="Vernes S.C."/>
            <person name="Myers E.W."/>
            <person name="Teeling E.C."/>
        </authorList>
    </citation>
    <scope>NUCLEOTIDE SEQUENCE [LARGE SCALE GENOMIC DNA]</scope>
    <source>
        <strain evidence="2">MPipKuh1</strain>
        <tissue evidence="2">Flight muscle</tissue>
    </source>
</reference>
<sequence>MDRKGVFLVPEACVRSGGQGPGGQGGHVDSGRVMCSGPPLLRAQGFPGRRGSGALASELGRRGKPSTRPEAVAPQMQPGEATALFLLPRPKRSFQSSTFYILSVFTRGFERKTESRWTPFLLLNSSSCGPLVLFLCFC</sequence>
<evidence type="ECO:0000313" key="2">
    <source>
        <dbReference type="EMBL" id="KAF6343056.1"/>
    </source>
</evidence>
<name>A0A7J7X0R4_PIPKU</name>
<comment type="caution">
    <text evidence="2">The sequence shown here is derived from an EMBL/GenBank/DDBJ whole genome shotgun (WGS) entry which is preliminary data.</text>
</comment>
<organism evidence="2 3">
    <name type="scientific">Pipistrellus kuhlii</name>
    <name type="common">Kuhl's pipistrelle</name>
    <dbReference type="NCBI Taxonomy" id="59472"/>
    <lineage>
        <taxon>Eukaryota</taxon>
        <taxon>Metazoa</taxon>
        <taxon>Chordata</taxon>
        <taxon>Craniata</taxon>
        <taxon>Vertebrata</taxon>
        <taxon>Euteleostomi</taxon>
        <taxon>Mammalia</taxon>
        <taxon>Eutheria</taxon>
        <taxon>Laurasiatheria</taxon>
        <taxon>Chiroptera</taxon>
        <taxon>Yangochiroptera</taxon>
        <taxon>Vespertilionidae</taxon>
        <taxon>Pipistrellus</taxon>
    </lineage>
</organism>
<dbReference type="Proteomes" id="UP000558488">
    <property type="component" value="Unassembled WGS sequence"/>
</dbReference>
<evidence type="ECO:0000313" key="3">
    <source>
        <dbReference type="Proteomes" id="UP000558488"/>
    </source>
</evidence>
<feature type="region of interest" description="Disordered" evidence="1">
    <location>
        <begin position="44"/>
        <end position="75"/>
    </location>
</feature>
<accession>A0A7J7X0R4</accession>